<name>A0A2G9XC29_UNCKA</name>
<proteinExistence type="predicted"/>
<dbReference type="AlphaFoldDB" id="A0A2G9XC29"/>
<evidence type="ECO:0000313" key="1">
    <source>
        <dbReference type="EMBL" id="PIP04540.1"/>
    </source>
</evidence>
<reference evidence="1 2" key="1">
    <citation type="submission" date="2017-09" db="EMBL/GenBank/DDBJ databases">
        <title>Depth-based differentiation of microbial function through sediment-hosted aquifers and enrichment of novel symbionts in the deep terrestrial subsurface.</title>
        <authorList>
            <person name="Probst A.J."/>
            <person name="Ladd B."/>
            <person name="Jarett J.K."/>
            <person name="Geller-Mcgrath D.E."/>
            <person name="Sieber C.M."/>
            <person name="Emerson J.B."/>
            <person name="Anantharaman K."/>
            <person name="Thomas B.C."/>
            <person name="Malmstrom R."/>
            <person name="Stieglmeier M."/>
            <person name="Klingl A."/>
            <person name="Woyke T."/>
            <person name="Ryan C.M."/>
            <person name="Banfield J.F."/>
        </authorList>
    </citation>
    <scope>NUCLEOTIDE SEQUENCE [LARGE SCALE GENOMIC DNA]</scope>
    <source>
        <strain evidence="1">CG23_combo_of_CG06-09_8_20_14_all_40_14</strain>
    </source>
</reference>
<accession>A0A2G9XC29</accession>
<dbReference type="EMBL" id="PCQY01000024">
    <property type="protein sequence ID" value="PIP04540.1"/>
    <property type="molecule type" value="Genomic_DNA"/>
</dbReference>
<protein>
    <recommendedName>
        <fullName evidence="3">Nucleotidyl transferase AbiEii/AbiGii toxin family protein</fullName>
    </recommendedName>
</protein>
<comment type="caution">
    <text evidence="1">The sequence shown here is derived from an EMBL/GenBank/DDBJ whole genome shotgun (WGS) entry which is preliminary data.</text>
</comment>
<evidence type="ECO:0000313" key="2">
    <source>
        <dbReference type="Proteomes" id="UP000231388"/>
    </source>
</evidence>
<organism evidence="1 2">
    <name type="scientific">candidate division WWE3 bacterium CG23_combo_of_CG06-09_8_20_14_all_40_14</name>
    <dbReference type="NCBI Taxonomy" id="1975095"/>
    <lineage>
        <taxon>Bacteria</taxon>
        <taxon>Katanobacteria</taxon>
    </lineage>
</organism>
<dbReference type="Pfam" id="PF08843">
    <property type="entry name" value="AbiEii"/>
    <property type="match status" value="1"/>
</dbReference>
<dbReference type="Proteomes" id="UP000231388">
    <property type="component" value="Unassembled WGS sequence"/>
</dbReference>
<gene>
    <name evidence="1" type="ORF">COX53_01945</name>
</gene>
<evidence type="ECO:0008006" key="3">
    <source>
        <dbReference type="Google" id="ProtNLM"/>
    </source>
</evidence>
<sequence length="275" mass="32286">MEELIAVMKKLVEGSNFQNKVFKRNILKDYLQILVLDYIYSSREYSNLIFYGGSCLAHCFSLPRLSEDLDFVDIAQNCDLNKLSYDITRSVKEEFGIDIKTSVQKFRIYLKFPVLQSLSLAEKGESDLLFLKIEVFKDFAYCNRYKTEIRPLFKFNRSILVRTFDISTLMSTKINAVLRRLWVRTDKEGRELARVKGRDYFDLMWYLEKGIIPNINCVIGIKDVAVLKKKLLENLERVDKSSIKIDLEPLIENTAFVENLSRNIRTILKRQISRM</sequence>
<dbReference type="InterPro" id="IPR014942">
    <property type="entry name" value="AbiEii"/>
</dbReference>
<dbReference type="Gene3D" id="3.10.450.620">
    <property type="entry name" value="JHP933, nucleotidyltransferase-like core domain"/>
    <property type="match status" value="1"/>
</dbReference>